<dbReference type="OrthoDB" id="2753780at2759"/>
<name>A0A5C2RZ67_9APHY</name>
<evidence type="ECO:0000313" key="4">
    <source>
        <dbReference type="Proteomes" id="UP000313359"/>
    </source>
</evidence>
<organism evidence="3 4">
    <name type="scientific">Lentinus tigrinus ALCF2SS1-6</name>
    <dbReference type="NCBI Taxonomy" id="1328759"/>
    <lineage>
        <taxon>Eukaryota</taxon>
        <taxon>Fungi</taxon>
        <taxon>Dikarya</taxon>
        <taxon>Basidiomycota</taxon>
        <taxon>Agaricomycotina</taxon>
        <taxon>Agaricomycetes</taxon>
        <taxon>Polyporales</taxon>
        <taxon>Polyporaceae</taxon>
        <taxon>Lentinus</taxon>
    </lineage>
</organism>
<proteinExistence type="predicted"/>
<reference evidence="3" key="1">
    <citation type="journal article" date="2018" name="Genome Biol. Evol.">
        <title>Genomics and development of Lentinus tigrinus, a white-rot wood-decaying mushroom with dimorphic fruiting bodies.</title>
        <authorList>
            <person name="Wu B."/>
            <person name="Xu Z."/>
            <person name="Knudson A."/>
            <person name="Carlson A."/>
            <person name="Chen N."/>
            <person name="Kovaka S."/>
            <person name="LaButti K."/>
            <person name="Lipzen A."/>
            <person name="Pennachio C."/>
            <person name="Riley R."/>
            <person name="Schakwitz W."/>
            <person name="Umezawa K."/>
            <person name="Ohm R.A."/>
            <person name="Grigoriev I.V."/>
            <person name="Nagy L.G."/>
            <person name="Gibbons J."/>
            <person name="Hibbett D."/>
        </authorList>
    </citation>
    <scope>NUCLEOTIDE SEQUENCE [LARGE SCALE GENOMIC DNA]</scope>
    <source>
        <strain evidence="3">ALCF2SS1-6</strain>
    </source>
</reference>
<keyword evidence="1" id="KW-0472">Membrane</keyword>
<evidence type="ECO:0000256" key="1">
    <source>
        <dbReference type="SAM" id="Phobius"/>
    </source>
</evidence>
<feature type="non-terminal residue" evidence="3">
    <location>
        <position position="1"/>
    </location>
</feature>
<dbReference type="EMBL" id="ML122288">
    <property type="protein sequence ID" value="RPD56360.1"/>
    <property type="molecule type" value="Genomic_DNA"/>
</dbReference>
<keyword evidence="1" id="KW-1133">Transmembrane helix</keyword>
<feature type="transmembrane region" description="Helical" evidence="1">
    <location>
        <begin position="95"/>
        <end position="114"/>
    </location>
</feature>
<dbReference type="AlphaFoldDB" id="A0A5C2RZ67"/>
<feature type="transmembrane region" description="Helical" evidence="1">
    <location>
        <begin position="25"/>
        <end position="44"/>
    </location>
</feature>
<keyword evidence="4" id="KW-1185">Reference proteome</keyword>
<accession>A0A5C2RZ67</accession>
<feature type="domain" description="DUF6535" evidence="2">
    <location>
        <begin position="3"/>
        <end position="123"/>
    </location>
</feature>
<dbReference type="Pfam" id="PF20153">
    <property type="entry name" value="DUF6535"/>
    <property type="match status" value="1"/>
</dbReference>
<evidence type="ECO:0000313" key="3">
    <source>
        <dbReference type="EMBL" id="RPD56360.1"/>
    </source>
</evidence>
<feature type="non-terminal residue" evidence="3">
    <location>
        <position position="127"/>
    </location>
</feature>
<keyword evidence="1" id="KW-0812">Transmembrane</keyword>
<protein>
    <recommendedName>
        <fullName evidence="2">DUF6535 domain-containing protein</fullName>
    </recommendedName>
</protein>
<dbReference type="InterPro" id="IPR045338">
    <property type="entry name" value="DUF6535"/>
</dbReference>
<dbReference type="Proteomes" id="UP000313359">
    <property type="component" value="Unassembled WGS sequence"/>
</dbReference>
<sequence length="127" mass="14140">KAWSDCARAMMEYDKANVKRWKEEIDTLLVFAGLFSAVVTAFLVESCKSLHPEPAERIIALLEVIAAERRNSTIESGPEVDTRFVPADKAPLVNALWFTSLIFSLAVAFVGLLVKQWFGEYTAGLMT</sequence>
<gene>
    <name evidence="3" type="ORF">L227DRAFT_480717</name>
</gene>
<evidence type="ECO:0000259" key="2">
    <source>
        <dbReference type="Pfam" id="PF20153"/>
    </source>
</evidence>